<keyword evidence="4" id="KW-1185">Reference proteome</keyword>
<evidence type="ECO:0000313" key="3">
    <source>
        <dbReference type="EMBL" id="GIQ66681.1"/>
    </source>
</evidence>
<feature type="compositionally biased region" description="Basic and acidic residues" evidence="1">
    <location>
        <begin position="46"/>
        <end position="60"/>
    </location>
</feature>
<name>A0ABQ4NES7_9BACL</name>
<evidence type="ECO:0000313" key="4">
    <source>
        <dbReference type="Proteomes" id="UP000680304"/>
    </source>
</evidence>
<proteinExistence type="predicted"/>
<sequence length="138" mass="15731">MIFHPVYIASGLLYIYQSGGKFIVYFLNDSRKRLYIGIRIFTGHKDTERRGNDGGTRHDNAQNYNYRTADPQKRRQSLDKQGGGSYNHFNDKAIQSRGSSRGLNGPAGRHRHLRSPLCFLDGIHFPFSLSIRMIVSAL</sequence>
<protein>
    <submittedName>
        <fullName evidence="3">Uncharacterized protein</fullName>
    </submittedName>
</protein>
<dbReference type="EMBL" id="BOVJ01000202">
    <property type="protein sequence ID" value="GIQ66681.1"/>
    <property type="molecule type" value="Genomic_DNA"/>
</dbReference>
<comment type="caution">
    <text evidence="3">The sequence shown here is derived from an EMBL/GenBank/DDBJ whole genome shotgun (WGS) entry which is preliminary data.</text>
</comment>
<feature type="transmembrane region" description="Helical" evidence="2">
    <location>
        <begin position="6"/>
        <end position="27"/>
    </location>
</feature>
<evidence type="ECO:0000256" key="2">
    <source>
        <dbReference type="SAM" id="Phobius"/>
    </source>
</evidence>
<accession>A0ABQ4NES7</accession>
<keyword evidence="2" id="KW-0812">Transmembrane</keyword>
<gene>
    <name evidence="3" type="ORF">PACILC2_52490</name>
</gene>
<dbReference type="Proteomes" id="UP000680304">
    <property type="component" value="Unassembled WGS sequence"/>
</dbReference>
<feature type="region of interest" description="Disordered" evidence="1">
    <location>
        <begin position="46"/>
        <end position="108"/>
    </location>
</feature>
<keyword evidence="2" id="KW-1133">Transmembrane helix</keyword>
<evidence type="ECO:0000256" key="1">
    <source>
        <dbReference type="SAM" id="MobiDB-lite"/>
    </source>
</evidence>
<reference evidence="3 4" key="1">
    <citation type="submission" date="2021-04" db="EMBL/GenBank/DDBJ databases">
        <title>Draft genome sequence of Paenibacillus cisolokensis, LC2-13A.</title>
        <authorList>
            <person name="Uke A."/>
            <person name="Chhe C."/>
            <person name="Baramee S."/>
            <person name="Kosugi A."/>
        </authorList>
    </citation>
    <scope>NUCLEOTIDE SEQUENCE [LARGE SCALE GENOMIC DNA]</scope>
    <source>
        <strain evidence="3 4">LC2-13A</strain>
    </source>
</reference>
<keyword evidence="2" id="KW-0472">Membrane</keyword>
<organism evidence="3 4">
    <name type="scientific">Paenibacillus cisolokensis</name>
    <dbReference type="NCBI Taxonomy" id="1658519"/>
    <lineage>
        <taxon>Bacteria</taxon>
        <taxon>Bacillati</taxon>
        <taxon>Bacillota</taxon>
        <taxon>Bacilli</taxon>
        <taxon>Bacillales</taxon>
        <taxon>Paenibacillaceae</taxon>
        <taxon>Paenibacillus</taxon>
    </lineage>
</organism>